<feature type="compositionally biased region" description="Acidic residues" evidence="5">
    <location>
        <begin position="159"/>
        <end position="171"/>
    </location>
</feature>
<dbReference type="Pfam" id="PF05132">
    <property type="entry name" value="RNA_pol_Rpc4"/>
    <property type="match status" value="1"/>
</dbReference>
<dbReference type="STRING" id="98765.A0A2R6NLD8"/>
<proteinExistence type="predicted"/>
<evidence type="ECO:0000256" key="4">
    <source>
        <dbReference type="ARBA" id="ARBA00023242"/>
    </source>
</evidence>
<sequence length="437" mass="46932">MSESNGNAGSSNPTPSKAIASLAKKQGDVTRMGAQKLKFVPTLPARRKKEKKHLQQPPHPRSEDVGVGEEMEGDEGEGEEAKVKMTASGPFAMGPALAGTSARRTAPRSNFTPVIPQGPGASSRLGAGLTQTTAPSLGVKRELNDLGVSGQGKGKKLDEDEGEVYSDPDEGVEIVDMENVRTMDWMAPESLRKDKESRKKKVKKEEKINVDPKGKGVDMSGTTSGTTSAEPEELGNVNLANALHLSDSEDEEELEDIIDDFALAMDMGVDEDVRQERLYFFQFPSPLPTFYSSSPRPEAEHEINATEPEASGTSKVKFAEDTKPAAPGAPQVQQEESAADAKVDGVIGQLEVYKSGAVKMRLGNGIVMDVTAATQPSFLQHAVYIDSENKRLCVLGEVNRRFVVSPDIETLLASMEAADHPAPPELEIDGLISMDTT</sequence>
<accession>A0A2R6NLD8</accession>
<dbReference type="PANTHER" id="PTHR13408">
    <property type="entry name" value="DNA-DIRECTED RNA POLYMERASE III"/>
    <property type="match status" value="1"/>
</dbReference>
<keyword evidence="4" id="KW-0539">Nucleus</keyword>
<feature type="compositionally biased region" description="Polar residues" evidence="5">
    <location>
        <begin position="220"/>
        <end position="229"/>
    </location>
</feature>
<evidence type="ECO:0000313" key="6">
    <source>
        <dbReference type="EMBL" id="PSR72822.1"/>
    </source>
</evidence>
<keyword evidence="7" id="KW-1185">Reference proteome</keyword>
<feature type="compositionally biased region" description="Polar residues" evidence="5">
    <location>
        <begin position="1"/>
        <end position="15"/>
    </location>
</feature>
<dbReference type="PANTHER" id="PTHR13408:SF0">
    <property type="entry name" value="DNA-DIRECTED RNA POLYMERASE III SUBUNIT RPC4"/>
    <property type="match status" value="1"/>
</dbReference>
<dbReference type="GO" id="GO:0042797">
    <property type="term" value="P:tRNA transcription by RNA polymerase III"/>
    <property type="evidence" value="ECO:0007669"/>
    <property type="project" value="TreeGrafter"/>
</dbReference>
<feature type="region of interest" description="Disordered" evidence="5">
    <location>
        <begin position="322"/>
        <end position="341"/>
    </location>
</feature>
<keyword evidence="2" id="KW-0240">DNA-directed RNA polymerase</keyword>
<evidence type="ECO:0000256" key="5">
    <source>
        <dbReference type="SAM" id="MobiDB-lite"/>
    </source>
</evidence>
<reference evidence="6 7" key="1">
    <citation type="submission" date="2018-02" db="EMBL/GenBank/DDBJ databases">
        <title>Genome sequence of the basidiomycete white-rot fungus Phlebia centrifuga.</title>
        <authorList>
            <person name="Granchi Z."/>
            <person name="Peng M."/>
            <person name="de Vries R.P."/>
            <person name="Hilden K."/>
            <person name="Makela M.R."/>
            <person name="Grigoriev I."/>
            <person name="Riley R."/>
        </authorList>
    </citation>
    <scope>NUCLEOTIDE SEQUENCE [LARGE SCALE GENOMIC DNA]</scope>
    <source>
        <strain evidence="6 7">FBCC195</strain>
    </source>
</reference>
<dbReference type="AlphaFoldDB" id="A0A2R6NLD8"/>
<dbReference type="GO" id="GO:0003677">
    <property type="term" value="F:DNA binding"/>
    <property type="evidence" value="ECO:0007669"/>
    <property type="project" value="InterPro"/>
</dbReference>
<organism evidence="6 7">
    <name type="scientific">Hermanssonia centrifuga</name>
    <dbReference type="NCBI Taxonomy" id="98765"/>
    <lineage>
        <taxon>Eukaryota</taxon>
        <taxon>Fungi</taxon>
        <taxon>Dikarya</taxon>
        <taxon>Basidiomycota</taxon>
        <taxon>Agaricomycotina</taxon>
        <taxon>Agaricomycetes</taxon>
        <taxon>Polyporales</taxon>
        <taxon>Meruliaceae</taxon>
        <taxon>Hermanssonia</taxon>
    </lineage>
</organism>
<dbReference type="Proteomes" id="UP000186601">
    <property type="component" value="Unassembled WGS sequence"/>
</dbReference>
<feature type="region of interest" description="Disordered" evidence="5">
    <location>
        <begin position="291"/>
        <end position="315"/>
    </location>
</feature>
<comment type="caution">
    <text evidence="6">The sequence shown here is derived from an EMBL/GenBank/DDBJ whole genome shotgun (WGS) entry which is preliminary data.</text>
</comment>
<feature type="compositionally biased region" description="Acidic residues" evidence="5">
    <location>
        <begin position="66"/>
        <end position="78"/>
    </location>
</feature>
<evidence type="ECO:0000256" key="1">
    <source>
        <dbReference type="ARBA" id="ARBA00004123"/>
    </source>
</evidence>
<gene>
    <name evidence="6" type="ORF">PHLCEN_2v11319</name>
</gene>
<feature type="compositionally biased region" description="Basic and acidic residues" evidence="5">
    <location>
        <begin position="190"/>
        <end position="216"/>
    </location>
</feature>
<dbReference type="GO" id="GO:0005666">
    <property type="term" value="C:RNA polymerase III complex"/>
    <property type="evidence" value="ECO:0007669"/>
    <property type="project" value="InterPro"/>
</dbReference>
<evidence type="ECO:0000256" key="2">
    <source>
        <dbReference type="ARBA" id="ARBA00022478"/>
    </source>
</evidence>
<dbReference type="OrthoDB" id="5836119at2759"/>
<comment type="subcellular location">
    <subcellularLocation>
        <location evidence="1">Nucleus</location>
    </subcellularLocation>
</comment>
<dbReference type="EMBL" id="MLYV02001134">
    <property type="protein sequence ID" value="PSR72822.1"/>
    <property type="molecule type" value="Genomic_DNA"/>
</dbReference>
<feature type="compositionally biased region" description="Basic residues" evidence="5">
    <location>
        <begin position="45"/>
        <end position="54"/>
    </location>
</feature>
<keyword evidence="3" id="KW-0804">Transcription</keyword>
<evidence type="ECO:0000256" key="3">
    <source>
        <dbReference type="ARBA" id="ARBA00023163"/>
    </source>
</evidence>
<dbReference type="InterPro" id="IPR007811">
    <property type="entry name" value="RPC4"/>
</dbReference>
<name>A0A2R6NLD8_9APHY</name>
<protein>
    <recommendedName>
        <fullName evidence="8">DNA-directed RNA polymerase III subunit RPC4</fullName>
    </recommendedName>
</protein>
<feature type="region of interest" description="Disordered" evidence="5">
    <location>
        <begin position="185"/>
        <end position="239"/>
    </location>
</feature>
<evidence type="ECO:0008006" key="8">
    <source>
        <dbReference type="Google" id="ProtNLM"/>
    </source>
</evidence>
<evidence type="ECO:0000313" key="7">
    <source>
        <dbReference type="Proteomes" id="UP000186601"/>
    </source>
</evidence>
<feature type="region of interest" description="Disordered" evidence="5">
    <location>
        <begin position="1"/>
        <end position="171"/>
    </location>
</feature>